<comment type="caution">
    <text evidence="2">The sequence shown here is derived from an EMBL/GenBank/DDBJ whole genome shotgun (WGS) entry which is preliminary data.</text>
</comment>
<feature type="domain" description="Methyltransferase type 11" evidence="1">
    <location>
        <begin position="41"/>
        <end position="130"/>
    </location>
</feature>
<accession>A0A1F4V4F0</accession>
<dbReference type="GO" id="GO:0008757">
    <property type="term" value="F:S-adenosylmethionine-dependent methyltransferase activity"/>
    <property type="evidence" value="ECO:0007669"/>
    <property type="project" value="InterPro"/>
</dbReference>
<evidence type="ECO:0000313" key="2">
    <source>
        <dbReference type="EMBL" id="OGC52087.1"/>
    </source>
</evidence>
<dbReference type="Gene3D" id="3.40.50.150">
    <property type="entry name" value="Vaccinia Virus protein VP39"/>
    <property type="match status" value="1"/>
</dbReference>
<dbReference type="PANTHER" id="PTHR43464">
    <property type="entry name" value="METHYLTRANSFERASE"/>
    <property type="match status" value="1"/>
</dbReference>
<dbReference type="InterPro" id="IPR013216">
    <property type="entry name" value="Methyltransf_11"/>
</dbReference>
<sequence>MKISEYQKLFDNETTHFFYVSLHNLIIDEIEKLLPMYGKILDAGCGTGLLTKKLERFGSVTAVDINPEAIRFCKKRGVKVIKASINELPFEDNSFDIVTSIDVLYHKGVNDKLAIKEFYRVIKPKGFLILRVAANNWLSSEHDQKVHTRHRYSKTEIGEKLEGAGFRVAKLSFMNFSLLPAAILFKNLSLKKVNPFVNFIFKYILAVENKLLGHINLPQGTGLFAVAKKY</sequence>
<protein>
    <recommendedName>
        <fullName evidence="1">Methyltransferase type 11 domain-containing protein</fullName>
    </recommendedName>
</protein>
<organism evidence="2 3">
    <name type="scientific">candidate division WWE3 bacterium RBG_16_37_10</name>
    <dbReference type="NCBI Taxonomy" id="1802610"/>
    <lineage>
        <taxon>Bacteria</taxon>
        <taxon>Katanobacteria</taxon>
    </lineage>
</organism>
<dbReference type="AlphaFoldDB" id="A0A1F4V4F0"/>
<dbReference type="EMBL" id="MEUT01000002">
    <property type="protein sequence ID" value="OGC52087.1"/>
    <property type="molecule type" value="Genomic_DNA"/>
</dbReference>
<dbReference type="SUPFAM" id="SSF53335">
    <property type="entry name" value="S-adenosyl-L-methionine-dependent methyltransferases"/>
    <property type="match status" value="1"/>
</dbReference>
<dbReference type="Proteomes" id="UP000177371">
    <property type="component" value="Unassembled WGS sequence"/>
</dbReference>
<name>A0A1F4V4F0_UNCKA</name>
<evidence type="ECO:0000259" key="1">
    <source>
        <dbReference type="Pfam" id="PF08241"/>
    </source>
</evidence>
<dbReference type="InterPro" id="IPR029063">
    <property type="entry name" value="SAM-dependent_MTases_sf"/>
</dbReference>
<dbReference type="CDD" id="cd02440">
    <property type="entry name" value="AdoMet_MTases"/>
    <property type="match status" value="1"/>
</dbReference>
<gene>
    <name evidence="2" type="ORF">A2W32_01475</name>
</gene>
<proteinExistence type="predicted"/>
<dbReference type="Pfam" id="PF08241">
    <property type="entry name" value="Methyltransf_11"/>
    <property type="match status" value="1"/>
</dbReference>
<dbReference type="STRING" id="1802610.A2W32_01475"/>
<reference evidence="2 3" key="1">
    <citation type="journal article" date="2016" name="Nat. Commun.">
        <title>Thousands of microbial genomes shed light on interconnected biogeochemical processes in an aquifer system.</title>
        <authorList>
            <person name="Anantharaman K."/>
            <person name="Brown C.T."/>
            <person name="Hug L.A."/>
            <person name="Sharon I."/>
            <person name="Castelle C.J."/>
            <person name="Probst A.J."/>
            <person name="Thomas B.C."/>
            <person name="Singh A."/>
            <person name="Wilkins M.J."/>
            <person name="Karaoz U."/>
            <person name="Brodie E.L."/>
            <person name="Williams K.H."/>
            <person name="Hubbard S.S."/>
            <person name="Banfield J.F."/>
        </authorList>
    </citation>
    <scope>NUCLEOTIDE SEQUENCE [LARGE SCALE GENOMIC DNA]</scope>
</reference>
<evidence type="ECO:0000313" key="3">
    <source>
        <dbReference type="Proteomes" id="UP000177371"/>
    </source>
</evidence>